<dbReference type="Pfam" id="PF01476">
    <property type="entry name" value="LysM"/>
    <property type="match status" value="1"/>
</dbReference>
<proteinExistence type="predicted"/>
<reference evidence="4 5" key="1">
    <citation type="submission" date="2023-07" db="EMBL/GenBank/DDBJ databases">
        <title>Sorghum-associated microbial communities from plants grown in Nebraska, USA.</title>
        <authorList>
            <person name="Schachtman D."/>
        </authorList>
    </citation>
    <scope>NUCLEOTIDE SEQUENCE [LARGE SCALE GENOMIC DNA]</scope>
    <source>
        <strain evidence="4 5">CC482</strain>
    </source>
</reference>
<comment type="caution">
    <text evidence="4">The sequence shown here is derived from an EMBL/GenBank/DDBJ whole genome shotgun (WGS) entry which is preliminary data.</text>
</comment>
<gene>
    <name evidence="4" type="ORF">J2T15_004207</name>
</gene>
<dbReference type="Gene3D" id="3.10.350.10">
    <property type="entry name" value="LysM domain"/>
    <property type="match status" value="1"/>
</dbReference>
<keyword evidence="5" id="KW-1185">Reference proteome</keyword>
<sequence length="173" mass="19561">MDRGFVPGGFGGFRRPFRPFPHPFFPGRFLFPFFFFSPFFFPFFPFREDGTIVDNDMFVAQHQVQAGDSMDKIAHMYNIPKVILDEANPQLAGQGLQPGTQVHIPRISHMGCQKTYIEGAADAPMMANQMHQAGQANQMYQASHPIQPSQMHHANQPNQPNQSNAMPFSGKLY</sequence>
<name>A0ABT9U527_PAEHA</name>
<dbReference type="SMART" id="SM00257">
    <property type="entry name" value="LysM"/>
    <property type="match status" value="1"/>
</dbReference>
<keyword evidence="2" id="KW-1133">Transmembrane helix</keyword>
<feature type="compositionally biased region" description="Low complexity" evidence="1">
    <location>
        <begin position="150"/>
        <end position="166"/>
    </location>
</feature>
<feature type="domain" description="LysM" evidence="3">
    <location>
        <begin position="61"/>
        <end position="105"/>
    </location>
</feature>
<evidence type="ECO:0000256" key="1">
    <source>
        <dbReference type="SAM" id="MobiDB-lite"/>
    </source>
</evidence>
<feature type="transmembrane region" description="Helical" evidence="2">
    <location>
        <begin position="29"/>
        <end position="46"/>
    </location>
</feature>
<dbReference type="InterPro" id="IPR018392">
    <property type="entry name" value="LysM"/>
</dbReference>
<accession>A0ABT9U527</accession>
<evidence type="ECO:0000313" key="5">
    <source>
        <dbReference type="Proteomes" id="UP001229346"/>
    </source>
</evidence>
<keyword evidence="2" id="KW-0472">Membrane</keyword>
<dbReference type="InterPro" id="IPR036779">
    <property type="entry name" value="LysM_dom_sf"/>
</dbReference>
<feature type="region of interest" description="Disordered" evidence="1">
    <location>
        <begin position="148"/>
        <end position="173"/>
    </location>
</feature>
<dbReference type="CDD" id="cd00118">
    <property type="entry name" value="LysM"/>
    <property type="match status" value="1"/>
</dbReference>
<organism evidence="4 5">
    <name type="scientific">Paenibacillus harenae</name>
    <dbReference type="NCBI Taxonomy" id="306543"/>
    <lineage>
        <taxon>Bacteria</taxon>
        <taxon>Bacillati</taxon>
        <taxon>Bacillota</taxon>
        <taxon>Bacilli</taxon>
        <taxon>Bacillales</taxon>
        <taxon>Paenibacillaceae</taxon>
        <taxon>Paenibacillus</taxon>
    </lineage>
</organism>
<dbReference type="RefSeq" id="WP_307206129.1">
    <property type="nucleotide sequence ID" value="NZ_JAUSSU010000008.1"/>
</dbReference>
<protein>
    <recommendedName>
        <fullName evidence="3">LysM domain-containing protein</fullName>
    </recommendedName>
</protein>
<dbReference type="SUPFAM" id="SSF54106">
    <property type="entry name" value="LysM domain"/>
    <property type="match status" value="1"/>
</dbReference>
<keyword evidence="2" id="KW-0812">Transmembrane</keyword>
<evidence type="ECO:0000256" key="2">
    <source>
        <dbReference type="SAM" id="Phobius"/>
    </source>
</evidence>
<evidence type="ECO:0000313" key="4">
    <source>
        <dbReference type="EMBL" id="MDQ0114751.1"/>
    </source>
</evidence>
<dbReference type="Proteomes" id="UP001229346">
    <property type="component" value="Unassembled WGS sequence"/>
</dbReference>
<evidence type="ECO:0000259" key="3">
    <source>
        <dbReference type="SMART" id="SM00257"/>
    </source>
</evidence>
<dbReference type="EMBL" id="JAUSSU010000008">
    <property type="protein sequence ID" value="MDQ0114751.1"/>
    <property type="molecule type" value="Genomic_DNA"/>
</dbReference>